<dbReference type="EMBL" id="WNLA01000002">
    <property type="protein sequence ID" value="MTW01687.1"/>
    <property type="molecule type" value="Genomic_DNA"/>
</dbReference>
<comment type="subcellular location">
    <subcellularLocation>
        <location evidence="1 8">Cell membrane</location>
        <topology evidence="1 8">Multi-pass membrane protein</topology>
    </subcellularLocation>
</comment>
<dbReference type="PANTHER" id="PTHR30269">
    <property type="entry name" value="TRANSMEMBRANE PROTEIN YFCA"/>
    <property type="match status" value="1"/>
</dbReference>
<evidence type="ECO:0000256" key="2">
    <source>
        <dbReference type="ARBA" id="ARBA00009142"/>
    </source>
</evidence>
<feature type="transmembrane region" description="Helical" evidence="8">
    <location>
        <begin position="213"/>
        <end position="232"/>
    </location>
</feature>
<comment type="caution">
    <text evidence="9">The sequence shown here is derived from an EMBL/GenBank/DDBJ whole genome shotgun (WGS) entry which is preliminary data.</text>
</comment>
<evidence type="ECO:0000313" key="9">
    <source>
        <dbReference type="EMBL" id="MTW01687.1"/>
    </source>
</evidence>
<feature type="transmembrane region" description="Helical" evidence="8">
    <location>
        <begin position="36"/>
        <end position="56"/>
    </location>
</feature>
<protein>
    <recommendedName>
        <fullName evidence="8">Probable membrane transporter protein</fullName>
    </recommendedName>
</protein>
<evidence type="ECO:0000256" key="7">
    <source>
        <dbReference type="ARBA" id="ARBA00023136"/>
    </source>
</evidence>
<keyword evidence="10" id="KW-1185">Reference proteome</keyword>
<evidence type="ECO:0000256" key="3">
    <source>
        <dbReference type="ARBA" id="ARBA00022448"/>
    </source>
</evidence>
<keyword evidence="5 8" id="KW-0812">Transmembrane</keyword>
<evidence type="ECO:0000256" key="4">
    <source>
        <dbReference type="ARBA" id="ARBA00022475"/>
    </source>
</evidence>
<dbReference type="OrthoDB" id="5472127at2"/>
<feature type="transmembrane region" description="Helical" evidence="8">
    <location>
        <begin position="156"/>
        <end position="177"/>
    </location>
</feature>
<feature type="transmembrane region" description="Helical" evidence="8">
    <location>
        <begin position="123"/>
        <end position="144"/>
    </location>
</feature>
<evidence type="ECO:0000256" key="5">
    <source>
        <dbReference type="ARBA" id="ARBA00022692"/>
    </source>
</evidence>
<feature type="transmembrane region" description="Helical" evidence="8">
    <location>
        <begin position="68"/>
        <end position="88"/>
    </location>
</feature>
<evidence type="ECO:0000313" key="10">
    <source>
        <dbReference type="Proteomes" id="UP000484015"/>
    </source>
</evidence>
<evidence type="ECO:0000256" key="8">
    <source>
        <dbReference type="RuleBase" id="RU363041"/>
    </source>
</evidence>
<keyword evidence="6 8" id="KW-1133">Transmembrane helix</keyword>
<accession>A0A6L6PW05</accession>
<dbReference type="RefSeq" id="WP_155438154.1">
    <property type="nucleotide sequence ID" value="NZ_WNLA01000002.1"/>
</dbReference>
<dbReference type="Pfam" id="PF01925">
    <property type="entry name" value="TauE"/>
    <property type="match status" value="1"/>
</dbReference>
<dbReference type="Proteomes" id="UP000484015">
    <property type="component" value="Unassembled WGS sequence"/>
</dbReference>
<evidence type="ECO:0000256" key="6">
    <source>
        <dbReference type="ARBA" id="ARBA00022989"/>
    </source>
</evidence>
<proteinExistence type="inferred from homology"/>
<organism evidence="9 10">
    <name type="scientific">Pseudoduganella ginsengisoli</name>
    <dbReference type="NCBI Taxonomy" id="1462440"/>
    <lineage>
        <taxon>Bacteria</taxon>
        <taxon>Pseudomonadati</taxon>
        <taxon>Pseudomonadota</taxon>
        <taxon>Betaproteobacteria</taxon>
        <taxon>Burkholderiales</taxon>
        <taxon>Oxalobacteraceae</taxon>
        <taxon>Telluria group</taxon>
        <taxon>Pseudoduganella</taxon>
    </lineage>
</organism>
<feature type="transmembrane region" description="Helical" evidence="8">
    <location>
        <begin position="94"/>
        <end position="116"/>
    </location>
</feature>
<comment type="similarity">
    <text evidence="2 8">Belongs to the 4-toluene sulfonate uptake permease (TSUP) (TC 2.A.102) family.</text>
</comment>
<keyword evidence="7 8" id="KW-0472">Membrane</keyword>
<evidence type="ECO:0000256" key="1">
    <source>
        <dbReference type="ARBA" id="ARBA00004651"/>
    </source>
</evidence>
<keyword evidence="3" id="KW-0813">Transport</keyword>
<feature type="transmembrane region" description="Helical" evidence="8">
    <location>
        <begin position="189"/>
        <end position="207"/>
    </location>
</feature>
<dbReference type="InterPro" id="IPR052017">
    <property type="entry name" value="TSUP"/>
</dbReference>
<gene>
    <name evidence="9" type="ORF">GM668_06245</name>
</gene>
<name>A0A6L6PW05_9BURK</name>
<dbReference type="GO" id="GO:0005886">
    <property type="term" value="C:plasma membrane"/>
    <property type="evidence" value="ECO:0007669"/>
    <property type="project" value="UniProtKB-SubCell"/>
</dbReference>
<keyword evidence="4 8" id="KW-1003">Cell membrane</keyword>
<sequence>MTVIALIALSVLIAAFMQSTTGMGFALIVVPVFGILQPSLLPGGLLLMMLPLNAYVAWRERKAIDFSGVKWITAGRAAGTFGGLWVLVAVPLTYLNWLIGGSTIVAALATLAAPAFSPDRRAFVASGLFTGVTETATGIGGPPLAMVYQHSPVATLRASVALSFLIGEVISLLVLAVNGRMTADGLGPLLWLIPAMVAGILASHTVHTRVNPRFLRLSVLVFAIASGAFILIRG</sequence>
<reference evidence="9 10" key="1">
    <citation type="submission" date="2019-11" db="EMBL/GenBank/DDBJ databases">
        <title>Type strains purchased from KCTC, JCM and DSMZ.</title>
        <authorList>
            <person name="Lu H."/>
        </authorList>
    </citation>
    <scope>NUCLEOTIDE SEQUENCE [LARGE SCALE GENOMIC DNA]</scope>
    <source>
        <strain evidence="9 10">KCTC 42409</strain>
    </source>
</reference>
<dbReference type="PANTHER" id="PTHR30269:SF37">
    <property type="entry name" value="MEMBRANE TRANSPORTER PROTEIN"/>
    <property type="match status" value="1"/>
</dbReference>
<dbReference type="AlphaFoldDB" id="A0A6L6PW05"/>
<dbReference type="InterPro" id="IPR002781">
    <property type="entry name" value="TM_pro_TauE-like"/>
</dbReference>